<protein>
    <submittedName>
        <fullName evidence="1">Uncharacterized protein</fullName>
    </submittedName>
</protein>
<evidence type="ECO:0000313" key="1">
    <source>
        <dbReference type="EMBL" id="RKK10735.1"/>
    </source>
</evidence>
<organism evidence="1 2">
    <name type="scientific">Fusarium oxysporum f. sp. cepae</name>
    <dbReference type="NCBI Taxonomy" id="396571"/>
    <lineage>
        <taxon>Eukaryota</taxon>
        <taxon>Fungi</taxon>
        <taxon>Dikarya</taxon>
        <taxon>Ascomycota</taxon>
        <taxon>Pezizomycotina</taxon>
        <taxon>Sordariomycetes</taxon>
        <taxon>Hypocreomycetidae</taxon>
        <taxon>Hypocreales</taxon>
        <taxon>Nectriaceae</taxon>
        <taxon>Fusarium</taxon>
        <taxon>Fusarium oxysporum species complex</taxon>
    </lineage>
</organism>
<sequence>MIFHHADGIPLAVEEDVKYMQNLGTVRMDELGL</sequence>
<dbReference type="Proteomes" id="UP000270866">
    <property type="component" value="Unassembled WGS sequence"/>
</dbReference>
<proteinExistence type="predicted"/>
<dbReference type="AlphaFoldDB" id="A0A3L6N1Q2"/>
<evidence type="ECO:0000313" key="2">
    <source>
        <dbReference type="Proteomes" id="UP000270866"/>
    </source>
</evidence>
<dbReference type="EMBL" id="MRCU01000010">
    <property type="protein sequence ID" value="RKK10735.1"/>
    <property type="molecule type" value="Genomic_DNA"/>
</dbReference>
<accession>A0A3L6N1Q2</accession>
<comment type="caution">
    <text evidence="1">The sequence shown here is derived from an EMBL/GenBank/DDBJ whole genome shotgun (WGS) entry which is preliminary data.</text>
</comment>
<name>A0A3L6N1Q2_FUSOX</name>
<reference evidence="1 2" key="1">
    <citation type="journal article" date="2018" name="Sci. Rep.">
        <title>Characterisation of pathogen-specific regions and novel effector candidates in Fusarium oxysporum f. sp. cepae.</title>
        <authorList>
            <person name="Armitage A.D."/>
            <person name="Taylor A."/>
            <person name="Sobczyk M.K."/>
            <person name="Baxter L."/>
            <person name="Greenfield B.P."/>
            <person name="Bates H.J."/>
            <person name="Wilson F."/>
            <person name="Jackson A.C."/>
            <person name="Ott S."/>
            <person name="Harrison R.J."/>
            <person name="Clarkson J.P."/>
        </authorList>
    </citation>
    <scope>NUCLEOTIDE SEQUENCE [LARGE SCALE GENOMIC DNA]</scope>
    <source>
        <strain evidence="1 2">FoC_Fus2</strain>
    </source>
</reference>
<gene>
    <name evidence="1" type="ORF">BFJ65_g14730</name>
</gene>